<name>A0ACD5AML9_9ACTN</name>
<accession>A0ACD5AML9</accession>
<reference evidence="1" key="1">
    <citation type="journal article" date="2025" name="Int. J. Syst. Evol. Microbiol.">
        <title>Streptomyces citrinus sp. nov., with yellow diffusible pigment.</title>
        <authorList>
            <person name="He Y."/>
            <person name="Yang E."/>
            <person name="Xu J."/>
            <person name="Sun Y."/>
            <person name="Sun L."/>
        </authorList>
    </citation>
    <scope>NUCLEOTIDE SEQUENCE</scope>
    <source>
        <strain evidence="1">Q6</strain>
    </source>
</reference>
<gene>
    <name evidence="1" type="ORF">V2W30_37300</name>
</gene>
<dbReference type="EMBL" id="CP146022">
    <property type="protein sequence ID" value="WWQ68439.1"/>
    <property type="molecule type" value="Genomic_DNA"/>
</dbReference>
<proteinExistence type="predicted"/>
<keyword evidence="2" id="KW-1185">Reference proteome</keyword>
<protein>
    <submittedName>
        <fullName evidence="1">ABC transporter substrate-binding protein</fullName>
    </submittedName>
</protein>
<evidence type="ECO:0000313" key="2">
    <source>
        <dbReference type="Proteomes" id="UP001432251"/>
    </source>
</evidence>
<dbReference type="Proteomes" id="UP001432251">
    <property type="component" value="Chromosome"/>
</dbReference>
<organism evidence="1 2">
    <name type="scientific">Streptomyces citrinus</name>
    <dbReference type="NCBI Taxonomy" id="3118173"/>
    <lineage>
        <taxon>Bacteria</taxon>
        <taxon>Bacillati</taxon>
        <taxon>Actinomycetota</taxon>
        <taxon>Actinomycetes</taxon>
        <taxon>Kitasatosporales</taxon>
        <taxon>Streptomycetaceae</taxon>
        <taxon>Streptomyces</taxon>
    </lineage>
</organism>
<sequence length="551" mass="58853">MQAPRTIPSLAGALCVLLTATACTSGSGAQPAPHAPKLTLTTPAAGRPLDSVTWNLPMGEPRTLDSAKIADYSPSTVKANLCDSLLRLRPDYTTAPGLAASWKRPDDTTLVLDLRKDVRFWDGRPMTADDVVASLLRQQDPATQGVNTALLATVKTITATGTHQVTVRFKVPDEMFLKSLATSFGTVNEAAYMKRAGRSYGTAKGGLMCTGPFELDAWKPGESITATRNADYWDASLKPKVRKLTFKFITDGSTLTSALLSGQVDGSYEISSSGARALSASSVGTLHHGPSAQTVFIAAIGPGSPLADHRVAQALSLVLDRKALVTNVYAGAARQLKTFNPPLVWEHGDAADTYAKGYDALPDVPEVDVERAKKLVTQADPARRTLNVAVAAGDQQSQQTLTFLQAGAEKISLKLVIKQLQPTQMSGLFFDPSLREGLDATMVLGYVEIPDPLSYAQLMTSPTSPFNWTDYRNTKVTSLLGRAQATLRATDSAALFNQAQALYTKDLPVVPLASPYERLFLNKRLSGAPASFAYLNMPWAAYLGGTGKGTS</sequence>
<evidence type="ECO:0000313" key="1">
    <source>
        <dbReference type="EMBL" id="WWQ68439.1"/>
    </source>
</evidence>